<protein>
    <recommendedName>
        <fullName evidence="5">NOT2/NOT3/NOT5 C-terminal domain-containing protein</fullName>
    </recommendedName>
</protein>
<proteinExistence type="inferred from homology"/>
<evidence type="ECO:0000256" key="4">
    <source>
        <dbReference type="SAM" id="MobiDB-lite"/>
    </source>
</evidence>
<feature type="domain" description="NOT2/NOT3/NOT5 C-terminal" evidence="5">
    <location>
        <begin position="775"/>
        <end position="898"/>
    </location>
</feature>
<feature type="compositionally biased region" description="Polar residues" evidence="4">
    <location>
        <begin position="315"/>
        <end position="329"/>
    </location>
</feature>
<feature type="compositionally biased region" description="Polar residues" evidence="4">
    <location>
        <begin position="132"/>
        <end position="145"/>
    </location>
</feature>
<dbReference type="EMBL" id="JAFEKC020000013">
    <property type="protein sequence ID" value="KAK0511565.1"/>
    <property type="molecule type" value="Genomic_DNA"/>
</dbReference>
<keyword evidence="3" id="KW-0804">Transcription</keyword>
<gene>
    <name evidence="6" type="ORF">JMJ35_006138</name>
</gene>
<accession>A0AA39R0N2</accession>
<feature type="compositionally biased region" description="Basic and acidic residues" evidence="4">
    <location>
        <begin position="153"/>
        <end position="165"/>
    </location>
</feature>
<feature type="compositionally biased region" description="Basic and acidic residues" evidence="4">
    <location>
        <begin position="180"/>
        <end position="190"/>
    </location>
</feature>
<dbReference type="GO" id="GO:0000289">
    <property type="term" value="P:nuclear-transcribed mRNA poly(A) tail shortening"/>
    <property type="evidence" value="ECO:0007669"/>
    <property type="project" value="UniProtKB-ARBA"/>
</dbReference>
<keyword evidence="7" id="KW-1185">Reference proteome</keyword>
<feature type="compositionally biased region" description="Polar residues" evidence="4">
    <location>
        <begin position="398"/>
        <end position="421"/>
    </location>
</feature>
<feature type="region of interest" description="Disordered" evidence="4">
    <location>
        <begin position="77"/>
        <end position="209"/>
    </location>
</feature>
<dbReference type="InterPro" id="IPR007282">
    <property type="entry name" value="NOT2/3/5_C"/>
</dbReference>
<dbReference type="InterPro" id="IPR038635">
    <property type="entry name" value="CCR4-NOT_su2/3/5_C_sf"/>
</dbReference>
<dbReference type="Gene3D" id="2.30.30.1020">
    <property type="entry name" value="CCR4-NOT complex subunit 2/3/5, C-terminal domain"/>
    <property type="match status" value="1"/>
</dbReference>
<evidence type="ECO:0000313" key="7">
    <source>
        <dbReference type="Proteomes" id="UP001166286"/>
    </source>
</evidence>
<dbReference type="PANTHER" id="PTHR23326">
    <property type="entry name" value="CCR4 NOT-RELATED"/>
    <property type="match status" value="1"/>
</dbReference>
<feature type="region of interest" description="Disordered" evidence="4">
    <location>
        <begin position="291"/>
        <end position="473"/>
    </location>
</feature>
<evidence type="ECO:0000256" key="1">
    <source>
        <dbReference type="ARBA" id="ARBA00007682"/>
    </source>
</evidence>
<dbReference type="AlphaFoldDB" id="A0AA39R0N2"/>
<dbReference type="GO" id="GO:0006355">
    <property type="term" value="P:regulation of DNA-templated transcription"/>
    <property type="evidence" value="ECO:0007669"/>
    <property type="project" value="InterPro"/>
</dbReference>
<feature type="compositionally biased region" description="Polar residues" evidence="4">
    <location>
        <begin position="592"/>
        <end position="624"/>
    </location>
</feature>
<evidence type="ECO:0000313" key="6">
    <source>
        <dbReference type="EMBL" id="KAK0511565.1"/>
    </source>
</evidence>
<feature type="region of interest" description="Disordered" evidence="4">
    <location>
        <begin position="1"/>
        <end position="25"/>
    </location>
</feature>
<sequence>MAPEDRSPPFILPAGGPRTTKKRKRVNRISFEDFVGEDDPLDQQPQGSLWQVAAAQGRPTPFNDKPLSLVGIAAQEVGPQEGSHEVQCNGSNEPEHTGPLEQKAPIPSIQTENGVQVSATNGSGSRDKEKAGNQSMETANSSLVHSDTPHWLSETHARADSRYENAEGAESDSSYATAPEEEHQNHKDGNRAYNPAVASPPTIQVQQPTPPIAPARIAQYLEPRSLRDPRFLVIPVENRKGFTGIAADQNTTGEGDAEASNHNLEAAIGFSTGEHATGAGKLTDTIDGVRTSAGAPVKNASRQKSNGTVHEPRHNQGSGVSSEPTSERSAYNIGDHLAPDQAIGASARPTNGQNITSTEEHANEGPLENIRPTPQNLRYGTYPSQPGPQNRNPPLGSSRLQNTTKLGNGTTTWGLGAQTNGGYPRPSGVGTASFAQTIGGSQPNTSLDSEFPALGANSGQAQLGNNSSQAQYQNASPAIWANQRPIQQTPVQRPQQQQQHTVNPQPPQQHQQTQSAQDQSQRGNDDLFASTSHLQSVMDDNRYQSALGQMPISRQPPTTNADEYPPLGRNSADENDDRRANMMQNAGFGGFSNANAFSLPQEQSQSRNQPPSASSSQPDTSRSSAGADRLTSPNGIRFGATSGGRSPLEPIRQGHSGVQDHDRNNVNAIHGNQRNENTMNALLTNFGDSQFPPQQTASQPSHSQQEYGGRIGDPPGSAHTPDRTPTSQMSALDEFGLAGFLATVRSDNPDVAGLARGQDLTSLGLNLNSPEPLYPTFAGPFAEPGSRPFQPDFRLPECYTVDNVHRVRDKIPGFTEETLFWIFYTQPQDILQELAASELESRNWRFHKQHRMWLTKDPSLQEPVTLGPEKENGSYIFFNHTTWERIRLSNFDLHYNQLAPTSVRPTGQ</sequence>
<feature type="compositionally biased region" description="Polar residues" evidence="4">
    <location>
        <begin position="348"/>
        <end position="357"/>
    </location>
</feature>
<dbReference type="Proteomes" id="UP001166286">
    <property type="component" value="Unassembled WGS sequence"/>
</dbReference>
<reference evidence="6" key="1">
    <citation type="submission" date="2023-03" db="EMBL/GenBank/DDBJ databases">
        <title>Complete genome of Cladonia borealis.</title>
        <authorList>
            <person name="Park H."/>
        </authorList>
    </citation>
    <scope>NUCLEOTIDE SEQUENCE</scope>
    <source>
        <strain evidence="6">ANT050790</strain>
    </source>
</reference>
<comment type="caution">
    <text evidence="6">The sequence shown here is derived from an EMBL/GenBank/DDBJ whole genome shotgun (WGS) entry which is preliminary data.</text>
</comment>
<feature type="region of interest" description="Disordered" evidence="4">
    <location>
        <begin position="549"/>
        <end position="728"/>
    </location>
</feature>
<feature type="compositionally biased region" description="Polar residues" evidence="4">
    <location>
        <begin position="372"/>
        <end position="392"/>
    </location>
</feature>
<evidence type="ECO:0000256" key="3">
    <source>
        <dbReference type="ARBA" id="ARBA00023163"/>
    </source>
</evidence>
<organism evidence="6 7">
    <name type="scientific">Cladonia borealis</name>
    <dbReference type="NCBI Taxonomy" id="184061"/>
    <lineage>
        <taxon>Eukaryota</taxon>
        <taxon>Fungi</taxon>
        <taxon>Dikarya</taxon>
        <taxon>Ascomycota</taxon>
        <taxon>Pezizomycotina</taxon>
        <taxon>Lecanoromycetes</taxon>
        <taxon>OSLEUM clade</taxon>
        <taxon>Lecanoromycetidae</taxon>
        <taxon>Lecanorales</taxon>
        <taxon>Lecanorineae</taxon>
        <taxon>Cladoniaceae</taxon>
        <taxon>Cladonia</taxon>
    </lineage>
</organism>
<feature type="compositionally biased region" description="Polar residues" evidence="4">
    <location>
        <begin position="108"/>
        <end position="124"/>
    </location>
</feature>
<evidence type="ECO:0000259" key="5">
    <source>
        <dbReference type="Pfam" id="PF04153"/>
    </source>
</evidence>
<comment type="similarity">
    <text evidence="1">Belongs to the CNOT2/3/5 family.</text>
</comment>
<keyword evidence="2" id="KW-0805">Transcription regulation</keyword>
<dbReference type="GO" id="GO:0030015">
    <property type="term" value="C:CCR4-NOT core complex"/>
    <property type="evidence" value="ECO:0007669"/>
    <property type="project" value="InterPro"/>
</dbReference>
<feature type="region of interest" description="Disordered" evidence="4">
    <location>
        <begin position="487"/>
        <end position="526"/>
    </location>
</feature>
<feature type="compositionally biased region" description="Polar residues" evidence="4">
    <location>
        <begin position="457"/>
        <end position="473"/>
    </location>
</feature>
<dbReference type="Pfam" id="PF04153">
    <property type="entry name" value="NOT2_3_5_C"/>
    <property type="match status" value="1"/>
</dbReference>
<feature type="compositionally biased region" description="Low complexity" evidence="4">
    <location>
        <begin position="487"/>
        <end position="521"/>
    </location>
</feature>
<feature type="compositionally biased region" description="Polar residues" evidence="4">
    <location>
        <begin position="433"/>
        <end position="448"/>
    </location>
</feature>
<name>A0AA39R0N2_9LECA</name>
<dbReference type="InterPro" id="IPR040168">
    <property type="entry name" value="Not2/3/5"/>
</dbReference>
<feature type="compositionally biased region" description="Polar residues" evidence="4">
    <location>
        <begin position="665"/>
        <end position="706"/>
    </location>
</feature>
<evidence type="ECO:0000256" key="2">
    <source>
        <dbReference type="ARBA" id="ARBA00023015"/>
    </source>
</evidence>